<name>A0A2T5UN64_9HYPH</name>
<dbReference type="OrthoDB" id="9808544at2"/>
<dbReference type="SUPFAM" id="SSF47090">
    <property type="entry name" value="PGBD-like"/>
    <property type="match status" value="1"/>
</dbReference>
<dbReference type="InterPro" id="IPR036366">
    <property type="entry name" value="PGBDSf"/>
</dbReference>
<accession>A0A2T5UN64</accession>
<dbReference type="PANTHER" id="PTHR30163">
    <property type="entry name" value="MEMBRANE-BOUND LYTIC MUREIN TRANSGLYCOSYLASE B"/>
    <property type="match status" value="1"/>
</dbReference>
<dbReference type="InterPro" id="IPR031304">
    <property type="entry name" value="SLT_2"/>
</dbReference>
<dbReference type="PANTHER" id="PTHR30163:SF10">
    <property type="entry name" value="TRANSGLYCOLASE-RELATED"/>
    <property type="match status" value="1"/>
</dbReference>
<dbReference type="InterPro" id="IPR002477">
    <property type="entry name" value="Peptidoglycan-bd-like"/>
</dbReference>
<dbReference type="SUPFAM" id="SSF53955">
    <property type="entry name" value="Lysozyme-like"/>
    <property type="match status" value="1"/>
</dbReference>
<dbReference type="InterPro" id="IPR023346">
    <property type="entry name" value="Lysozyme-like_dom_sf"/>
</dbReference>
<feature type="domain" description="Transglycosylase SLT" evidence="3">
    <location>
        <begin position="30"/>
        <end position="319"/>
    </location>
</feature>
<organism evidence="4 5">
    <name type="scientific">Breoghania corrubedonensis</name>
    <dbReference type="NCBI Taxonomy" id="665038"/>
    <lineage>
        <taxon>Bacteria</taxon>
        <taxon>Pseudomonadati</taxon>
        <taxon>Pseudomonadota</taxon>
        <taxon>Alphaproteobacteria</taxon>
        <taxon>Hyphomicrobiales</taxon>
        <taxon>Stappiaceae</taxon>
        <taxon>Breoghania</taxon>
    </lineage>
</organism>
<dbReference type="GO" id="GO:0009253">
    <property type="term" value="P:peptidoglycan catabolic process"/>
    <property type="evidence" value="ECO:0007669"/>
    <property type="project" value="TreeGrafter"/>
</dbReference>
<keyword evidence="1" id="KW-0732">Signal</keyword>
<dbReference type="Gene3D" id="1.10.530.10">
    <property type="match status" value="1"/>
</dbReference>
<evidence type="ECO:0000259" key="3">
    <source>
        <dbReference type="Pfam" id="PF13406"/>
    </source>
</evidence>
<evidence type="ECO:0000313" key="5">
    <source>
        <dbReference type="Proteomes" id="UP000244081"/>
    </source>
</evidence>
<proteinExistence type="predicted"/>
<evidence type="ECO:0000256" key="1">
    <source>
        <dbReference type="SAM" id="SignalP"/>
    </source>
</evidence>
<evidence type="ECO:0000313" key="4">
    <source>
        <dbReference type="EMBL" id="PTW52949.1"/>
    </source>
</evidence>
<feature type="chain" id="PRO_5015494498" evidence="1">
    <location>
        <begin position="27"/>
        <end position="399"/>
    </location>
</feature>
<dbReference type="InterPro" id="IPR011970">
    <property type="entry name" value="MltB_2"/>
</dbReference>
<dbReference type="Proteomes" id="UP000244081">
    <property type="component" value="Unassembled WGS sequence"/>
</dbReference>
<evidence type="ECO:0000259" key="2">
    <source>
        <dbReference type="Pfam" id="PF01471"/>
    </source>
</evidence>
<dbReference type="Pfam" id="PF01471">
    <property type="entry name" value="PG_binding_1"/>
    <property type="match status" value="1"/>
</dbReference>
<gene>
    <name evidence="4" type="ORF">C8N35_1186</name>
</gene>
<dbReference type="NCBIfam" id="TIGR02283">
    <property type="entry name" value="MltB_2"/>
    <property type="match status" value="1"/>
</dbReference>
<dbReference type="RefSeq" id="WP_107992177.1">
    <property type="nucleotide sequence ID" value="NZ_QAYG01000018.1"/>
</dbReference>
<feature type="domain" description="Peptidoglycan binding-like" evidence="2">
    <location>
        <begin position="340"/>
        <end position="395"/>
    </location>
</feature>
<dbReference type="InterPro" id="IPR043426">
    <property type="entry name" value="MltB-like"/>
</dbReference>
<sequence>MTTTRTAAGYGAIFAAALLAVIPAHAASLKSCVDGLRRDTIAAGVPRTVADQALANVSFDEKAVRFSRTQPEYKTEIWDYMAFLVDRDRVRDGRALMKRHMTTLAQVQKRIGVDRYIVAALWGVETDYGRKKGDFFIPHALANVICLSGRRADYFKGELITALKIVAAGDIHLKDLKGSWAGAFGQTQFMPSTYRRLAVDFDGDGHKDLVNSTDDALASAANYLKKASWDNRLPWGFEVILPKGYDGPSGRKKRAALSTWASRGVRHINGSPPKGNYSAGLLLPAGRNGPAFLVTSNFDALYSYNVAESYALAIGHLSDRLRGHGPLETRWPTDDPGLSREQRLDLQRRLMVNGYDIGKPDGLIGPATQNAIRKAEIRLGMEPTGRPGTKIYRALGGTK</sequence>
<dbReference type="CDD" id="cd13399">
    <property type="entry name" value="Slt35-like"/>
    <property type="match status" value="1"/>
</dbReference>
<dbReference type="InterPro" id="IPR036365">
    <property type="entry name" value="PGBD-like_sf"/>
</dbReference>
<dbReference type="Gene3D" id="1.10.101.10">
    <property type="entry name" value="PGBD-like superfamily/PGBD"/>
    <property type="match status" value="1"/>
</dbReference>
<reference evidence="4 5" key="1">
    <citation type="submission" date="2018-04" db="EMBL/GenBank/DDBJ databases">
        <title>Genomic Encyclopedia of Archaeal and Bacterial Type Strains, Phase II (KMG-II): from individual species to whole genera.</title>
        <authorList>
            <person name="Goeker M."/>
        </authorList>
    </citation>
    <scope>NUCLEOTIDE SEQUENCE [LARGE SCALE GENOMIC DNA]</scope>
    <source>
        <strain evidence="4 5">DSM 23382</strain>
    </source>
</reference>
<comment type="caution">
    <text evidence="4">The sequence shown here is derived from an EMBL/GenBank/DDBJ whole genome shotgun (WGS) entry which is preliminary data.</text>
</comment>
<dbReference type="Pfam" id="PF13406">
    <property type="entry name" value="SLT_2"/>
    <property type="match status" value="1"/>
</dbReference>
<feature type="signal peptide" evidence="1">
    <location>
        <begin position="1"/>
        <end position="26"/>
    </location>
</feature>
<dbReference type="Gene3D" id="1.10.8.350">
    <property type="entry name" value="Bacterial muramidase"/>
    <property type="match status" value="1"/>
</dbReference>
<dbReference type="AlphaFoldDB" id="A0A2T5UN64"/>
<protein>
    <submittedName>
        <fullName evidence="4">Lytic murein transglycosylase</fullName>
    </submittedName>
</protein>
<dbReference type="GO" id="GO:0008933">
    <property type="term" value="F:peptidoglycan lytic transglycosylase activity"/>
    <property type="evidence" value="ECO:0007669"/>
    <property type="project" value="TreeGrafter"/>
</dbReference>
<keyword evidence="5" id="KW-1185">Reference proteome</keyword>
<dbReference type="EMBL" id="QAYG01000018">
    <property type="protein sequence ID" value="PTW52949.1"/>
    <property type="molecule type" value="Genomic_DNA"/>
</dbReference>